<gene>
    <name evidence="1" type="ORF">ECRASSUSDP1_LOCUS24661</name>
</gene>
<comment type="caution">
    <text evidence="1">The sequence shown here is derived from an EMBL/GenBank/DDBJ whole genome shotgun (WGS) entry which is preliminary data.</text>
</comment>
<reference evidence="1" key="1">
    <citation type="submission" date="2023-07" db="EMBL/GenBank/DDBJ databases">
        <authorList>
            <consortium name="AG Swart"/>
            <person name="Singh M."/>
            <person name="Singh A."/>
            <person name="Seah K."/>
            <person name="Emmerich C."/>
        </authorList>
    </citation>
    <scope>NUCLEOTIDE SEQUENCE</scope>
    <source>
        <strain evidence="1">DP1</strain>
    </source>
</reference>
<evidence type="ECO:0000313" key="1">
    <source>
        <dbReference type="EMBL" id="CAI2383168.1"/>
    </source>
</evidence>
<dbReference type="AlphaFoldDB" id="A0AAD2D8B8"/>
<keyword evidence="2" id="KW-1185">Reference proteome</keyword>
<protein>
    <submittedName>
        <fullName evidence="1">Uncharacterized protein</fullName>
    </submittedName>
</protein>
<organism evidence="1 2">
    <name type="scientific">Euplotes crassus</name>
    <dbReference type="NCBI Taxonomy" id="5936"/>
    <lineage>
        <taxon>Eukaryota</taxon>
        <taxon>Sar</taxon>
        <taxon>Alveolata</taxon>
        <taxon>Ciliophora</taxon>
        <taxon>Intramacronucleata</taxon>
        <taxon>Spirotrichea</taxon>
        <taxon>Hypotrichia</taxon>
        <taxon>Euplotida</taxon>
        <taxon>Euplotidae</taxon>
        <taxon>Moneuplotes</taxon>
    </lineage>
</organism>
<proteinExistence type="predicted"/>
<dbReference type="EMBL" id="CAMPGE010025410">
    <property type="protein sequence ID" value="CAI2383168.1"/>
    <property type="molecule type" value="Genomic_DNA"/>
</dbReference>
<name>A0AAD2D8B8_EUPCR</name>
<accession>A0AAD2D8B8</accession>
<sequence length="108" mass="12122">MFVLRFCCSTNLCTMGNHPLHPRCLKCYGYASNLIKAAIFRLSGSISVVWLQLICCNSVRVIDEICVMKTRLKHTSNLANRHCIFLMGCKCRAPYMDLAIPSSGVSNF</sequence>
<dbReference type="Proteomes" id="UP001295684">
    <property type="component" value="Unassembled WGS sequence"/>
</dbReference>
<evidence type="ECO:0000313" key="2">
    <source>
        <dbReference type="Proteomes" id="UP001295684"/>
    </source>
</evidence>